<accession>A0ABV4BDP1</accession>
<reference evidence="1 2" key="1">
    <citation type="submission" date="2024-05" db="EMBL/GenBank/DDBJ databases">
        <title>Genome Sequence and Characterization of the New Strain Purple Sulfur Bacterium of Genus Thioalkalicoccus.</title>
        <authorList>
            <person name="Bryantseva I.A."/>
            <person name="Kyndt J.A."/>
            <person name="Imhoff J.F."/>
        </authorList>
    </citation>
    <scope>NUCLEOTIDE SEQUENCE [LARGE SCALE GENOMIC DNA]</scope>
    <source>
        <strain evidence="1 2">Um2</strain>
    </source>
</reference>
<keyword evidence="2" id="KW-1185">Reference proteome</keyword>
<dbReference type="RefSeq" id="WP_369666511.1">
    <property type="nucleotide sequence ID" value="NZ_JBDKXB010000006.1"/>
</dbReference>
<protein>
    <submittedName>
        <fullName evidence="1">Uncharacterized protein</fullName>
    </submittedName>
</protein>
<dbReference type="EMBL" id="JBDKXB010000006">
    <property type="protein sequence ID" value="MEY6432124.1"/>
    <property type="molecule type" value="Genomic_DNA"/>
</dbReference>
<dbReference type="Proteomes" id="UP001564408">
    <property type="component" value="Unassembled WGS sequence"/>
</dbReference>
<comment type="caution">
    <text evidence="1">The sequence shown here is derived from an EMBL/GenBank/DDBJ whole genome shotgun (WGS) entry which is preliminary data.</text>
</comment>
<proteinExistence type="predicted"/>
<name>A0ABV4BDP1_9GAMM</name>
<gene>
    <name evidence="1" type="ORF">ABC977_06825</name>
</gene>
<organism evidence="1 2">
    <name type="scientific">Thioalkalicoccus limnaeus</name>
    <dbReference type="NCBI Taxonomy" id="120681"/>
    <lineage>
        <taxon>Bacteria</taxon>
        <taxon>Pseudomonadati</taxon>
        <taxon>Pseudomonadota</taxon>
        <taxon>Gammaproteobacteria</taxon>
        <taxon>Chromatiales</taxon>
        <taxon>Chromatiaceae</taxon>
        <taxon>Thioalkalicoccus</taxon>
    </lineage>
</organism>
<evidence type="ECO:0000313" key="2">
    <source>
        <dbReference type="Proteomes" id="UP001564408"/>
    </source>
</evidence>
<sequence length="184" mass="20150">MADLTTGVRLRFAHGPYRSPIFLSNGQAILALSGNNLIQIHQLGAEPTLVATIPGVVKLVGAHREDPNQLLVLITDADGEAIRPAVFDRQERRVVRSPPQQDQTEQRLVPHLLGDDREYGDRRLSVREEHGEVEGVSVTWTDVFIETAGVGEARNISRCRPASCRQPSLSPDGGRVVYVKGTGE</sequence>
<evidence type="ECO:0000313" key="1">
    <source>
        <dbReference type="EMBL" id="MEY6432124.1"/>
    </source>
</evidence>